<dbReference type="GO" id="GO:0009089">
    <property type="term" value="P:lysine biosynthetic process via diaminopimelate"/>
    <property type="evidence" value="ECO:0007669"/>
    <property type="project" value="TreeGrafter"/>
</dbReference>
<proteinExistence type="inferred from homology"/>
<dbReference type="AlphaFoldDB" id="A0AA41ZIE8"/>
<dbReference type="Pfam" id="PF00278">
    <property type="entry name" value="Orn_DAP_Arg_deC"/>
    <property type="match status" value="1"/>
</dbReference>
<dbReference type="SUPFAM" id="SSF50621">
    <property type="entry name" value="Alanine racemase C-terminal domain-like"/>
    <property type="match status" value="1"/>
</dbReference>
<comment type="caution">
    <text evidence="7">The sequence shown here is derived from an EMBL/GenBank/DDBJ whole genome shotgun (WGS) entry which is preliminary data.</text>
</comment>
<dbReference type="InterPro" id="IPR029066">
    <property type="entry name" value="PLP-binding_barrel"/>
</dbReference>
<feature type="modified residue" description="N6-(pyridoxal phosphate)lysine" evidence="3">
    <location>
        <position position="55"/>
    </location>
</feature>
<evidence type="ECO:0000256" key="1">
    <source>
        <dbReference type="ARBA" id="ARBA00001933"/>
    </source>
</evidence>
<dbReference type="InterPro" id="IPR009006">
    <property type="entry name" value="Ala_racemase/Decarboxylase_C"/>
</dbReference>
<dbReference type="InterPro" id="IPR022644">
    <property type="entry name" value="De-COase2_N"/>
</dbReference>
<dbReference type="InterPro" id="IPR000183">
    <property type="entry name" value="Orn/DAP/Arg_de-COase"/>
</dbReference>
<dbReference type="PRINTS" id="PR01179">
    <property type="entry name" value="ODADCRBXLASE"/>
</dbReference>
<evidence type="ECO:0000256" key="3">
    <source>
        <dbReference type="PIRSR" id="PIRSR600183-50"/>
    </source>
</evidence>
<dbReference type="RefSeq" id="WP_265896450.1">
    <property type="nucleotide sequence ID" value="NZ_JAPIVE010000003.1"/>
</dbReference>
<evidence type="ECO:0000313" key="7">
    <source>
        <dbReference type="EMBL" id="MCX2524774.1"/>
    </source>
</evidence>
<sequence length="402" mass="43508">MRELPPTVKAAVLAARAEHDDPVSAFVFDLDALARHARQTRLMLPEGVELFYAIKANSETPLLEVLASSVDGFELSSGGELERAAACRVARPWLLSGPGKLDSELRAAMACDIAAIHVESLSEIDRLSALARSAGRQQAVFIRVNPALDARFSTRLNMAGRASPFGIDEAELEAAVARVDASEALVLQGFHVHAMSHQKSAERHQALIALYLDKWPRWRALCADPARVTHLNVGGGIGVDYTGEGGFDWPAFCAWLGETLAAWPEAPVLRFEIGRYLSAFCGYYVMEVLDCKQSHGEHFLICRGGTHQFRLPVAQGHDHPIIHVPCHAAGEGQGQVWTVVGQLCTPKDVLSRGQYLDDVAVGDVLVLPLAGAYGYNISHADFLCHPRPMLHFIGTGRAGGGV</sequence>
<dbReference type="PANTHER" id="PTHR43727">
    <property type="entry name" value="DIAMINOPIMELATE DECARBOXYLASE"/>
    <property type="match status" value="1"/>
</dbReference>
<dbReference type="Proteomes" id="UP001165678">
    <property type="component" value="Unassembled WGS sequence"/>
</dbReference>
<dbReference type="InterPro" id="IPR022643">
    <property type="entry name" value="De-COase2_C"/>
</dbReference>
<evidence type="ECO:0000256" key="2">
    <source>
        <dbReference type="ARBA" id="ARBA00022898"/>
    </source>
</evidence>
<feature type="domain" description="Orn/DAP/Arg decarboxylase 2 N-terminal" evidence="6">
    <location>
        <begin position="32"/>
        <end position="278"/>
    </location>
</feature>
<evidence type="ECO:0000259" key="6">
    <source>
        <dbReference type="Pfam" id="PF02784"/>
    </source>
</evidence>
<evidence type="ECO:0000259" key="5">
    <source>
        <dbReference type="Pfam" id="PF00278"/>
    </source>
</evidence>
<keyword evidence="8" id="KW-1185">Reference proteome</keyword>
<reference evidence="7" key="1">
    <citation type="submission" date="2022-11" db="EMBL/GenBank/DDBJ databases">
        <title>Larsenimonas rhizosphaerae sp. nov., isolated from a tidal mudflat.</title>
        <authorList>
            <person name="Lee S.D."/>
            <person name="Kim I.S."/>
        </authorList>
    </citation>
    <scope>NUCLEOTIDE SEQUENCE</scope>
    <source>
        <strain evidence="7">GH2-1</strain>
    </source>
</reference>
<dbReference type="SUPFAM" id="SSF51419">
    <property type="entry name" value="PLP-binding barrel"/>
    <property type="match status" value="1"/>
</dbReference>
<feature type="active site" description="Proton donor" evidence="3">
    <location>
        <position position="344"/>
    </location>
</feature>
<keyword evidence="2 3" id="KW-0663">Pyridoxal phosphate</keyword>
<evidence type="ECO:0000256" key="4">
    <source>
        <dbReference type="RuleBase" id="RU003737"/>
    </source>
</evidence>
<feature type="domain" description="Orn/DAP/Arg decarboxylase 2 C-terminal" evidence="5">
    <location>
        <begin position="280"/>
        <end position="371"/>
    </location>
</feature>
<dbReference type="Gene3D" id="3.20.20.10">
    <property type="entry name" value="Alanine racemase"/>
    <property type="match status" value="1"/>
</dbReference>
<gene>
    <name evidence="7" type="ORF">OQ287_11040</name>
</gene>
<comment type="cofactor">
    <cofactor evidence="1 3">
        <name>pyridoxal 5'-phosphate</name>
        <dbReference type="ChEBI" id="CHEBI:597326"/>
    </cofactor>
</comment>
<dbReference type="EMBL" id="JAPIVE010000003">
    <property type="protein sequence ID" value="MCX2524774.1"/>
    <property type="molecule type" value="Genomic_DNA"/>
</dbReference>
<organism evidence="7 8">
    <name type="scientific">Larsenimonas rhizosphaerae</name>
    <dbReference type="NCBI Taxonomy" id="2944682"/>
    <lineage>
        <taxon>Bacteria</taxon>
        <taxon>Pseudomonadati</taxon>
        <taxon>Pseudomonadota</taxon>
        <taxon>Gammaproteobacteria</taxon>
        <taxon>Oceanospirillales</taxon>
        <taxon>Halomonadaceae</taxon>
        <taxon>Larsenimonas</taxon>
    </lineage>
</organism>
<dbReference type="CDD" id="cd06843">
    <property type="entry name" value="PLPDE_III_PvsE_like"/>
    <property type="match status" value="1"/>
</dbReference>
<name>A0AA41ZIE8_9GAMM</name>
<comment type="similarity">
    <text evidence="4">Belongs to the Orn/Lys/Arg decarboxylase class-II family.</text>
</comment>
<dbReference type="Gene3D" id="2.40.37.10">
    <property type="entry name" value="Lyase, Ornithine Decarboxylase, Chain A, domain 1"/>
    <property type="match status" value="1"/>
</dbReference>
<dbReference type="PANTHER" id="PTHR43727:SF2">
    <property type="entry name" value="GROUP IV DECARBOXYLASE"/>
    <property type="match status" value="1"/>
</dbReference>
<accession>A0AA41ZIE8</accession>
<evidence type="ECO:0000313" key="8">
    <source>
        <dbReference type="Proteomes" id="UP001165678"/>
    </source>
</evidence>
<dbReference type="GO" id="GO:0008836">
    <property type="term" value="F:diaminopimelate decarboxylase activity"/>
    <property type="evidence" value="ECO:0007669"/>
    <property type="project" value="TreeGrafter"/>
</dbReference>
<dbReference type="Pfam" id="PF02784">
    <property type="entry name" value="Orn_Arg_deC_N"/>
    <property type="match status" value="1"/>
</dbReference>
<protein>
    <submittedName>
        <fullName evidence="7">Type III PLP-dependent enzyme</fullName>
    </submittedName>
</protein>